<protein>
    <submittedName>
        <fullName evidence="1">Pectinesterase protein</fullName>
        <ecNumber evidence="1">3.1.1.11</ecNumber>
    </submittedName>
</protein>
<proteinExistence type="predicted"/>
<gene>
    <name evidence="1" type="ORF">IHE45_04G130900</name>
</gene>
<accession>A0ACB7WGF8</accession>
<organism evidence="1 2">
    <name type="scientific">Dioscorea alata</name>
    <name type="common">Purple yam</name>
    <dbReference type="NCBI Taxonomy" id="55571"/>
    <lineage>
        <taxon>Eukaryota</taxon>
        <taxon>Viridiplantae</taxon>
        <taxon>Streptophyta</taxon>
        <taxon>Embryophyta</taxon>
        <taxon>Tracheophyta</taxon>
        <taxon>Spermatophyta</taxon>
        <taxon>Magnoliopsida</taxon>
        <taxon>Liliopsida</taxon>
        <taxon>Dioscoreales</taxon>
        <taxon>Dioscoreaceae</taxon>
        <taxon>Dioscorea</taxon>
    </lineage>
</organism>
<keyword evidence="1" id="KW-0378">Hydrolase</keyword>
<dbReference type="EMBL" id="CM037014">
    <property type="protein sequence ID" value="KAH7686835.1"/>
    <property type="molecule type" value="Genomic_DNA"/>
</dbReference>
<reference evidence="2" key="1">
    <citation type="journal article" date="2022" name="Nat. Commun.">
        <title>Chromosome evolution and the genetic basis of agronomically important traits in greater yam.</title>
        <authorList>
            <person name="Bredeson J.V."/>
            <person name="Lyons J.B."/>
            <person name="Oniyinde I.O."/>
            <person name="Okereke N.R."/>
            <person name="Kolade O."/>
            <person name="Nnabue I."/>
            <person name="Nwadili C.O."/>
            <person name="Hribova E."/>
            <person name="Parker M."/>
            <person name="Nwogha J."/>
            <person name="Shu S."/>
            <person name="Carlson J."/>
            <person name="Kariba R."/>
            <person name="Muthemba S."/>
            <person name="Knop K."/>
            <person name="Barton G.J."/>
            <person name="Sherwood A.V."/>
            <person name="Lopez-Montes A."/>
            <person name="Asiedu R."/>
            <person name="Jamnadass R."/>
            <person name="Muchugi A."/>
            <person name="Goodstein D."/>
            <person name="Egesi C.N."/>
            <person name="Featherston J."/>
            <person name="Asfaw A."/>
            <person name="Simpson G.G."/>
            <person name="Dolezel J."/>
            <person name="Hendre P.S."/>
            <person name="Van Deynze A."/>
            <person name="Kumar P.L."/>
            <person name="Obidiegwu J.E."/>
            <person name="Bhattacharjee R."/>
            <person name="Rokhsar D.S."/>
        </authorList>
    </citation>
    <scope>NUCLEOTIDE SEQUENCE [LARGE SCALE GENOMIC DNA]</scope>
    <source>
        <strain evidence="2">cv. TDa95/00328</strain>
    </source>
</reference>
<evidence type="ECO:0000313" key="2">
    <source>
        <dbReference type="Proteomes" id="UP000827976"/>
    </source>
</evidence>
<dbReference type="Proteomes" id="UP000827976">
    <property type="component" value="Chromosome 4"/>
</dbReference>
<name>A0ACB7WGF8_DIOAL</name>
<keyword evidence="2" id="KW-1185">Reference proteome</keyword>
<sequence length="228" mass="24979">MASKMISSGMFTCNVLAVLLIFVFNSNTCSAARLPKSEMSTSTSVEFIRNSCTKTEYPTLCFSSLSAYAPTVQTSPKQLAEAALSVSLDSTRSTSAMIRSISKGRGTSFREKEAMSDCMETLQDSVEELKQSLQAMGELRGKDVKLHMNDIQTWVSAALTDENTCMNGFTSNGIKDEGAENKVRKPGCEGGSAYKQCLGIHQWHGWCSILCSLILCFIYLSGFKLLYE</sequence>
<dbReference type="EC" id="3.1.1.11" evidence="1"/>
<comment type="caution">
    <text evidence="1">The sequence shown here is derived from an EMBL/GenBank/DDBJ whole genome shotgun (WGS) entry which is preliminary data.</text>
</comment>
<evidence type="ECO:0000313" key="1">
    <source>
        <dbReference type="EMBL" id="KAH7686835.1"/>
    </source>
</evidence>